<dbReference type="EMBL" id="JBHRYA010000003">
    <property type="protein sequence ID" value="MFC3715276.1"/>
    <property type="molecule type" value="Genomic_DNA"/>
</dbReference>
<feature type="transmembrane region" description="Helical" evidence="6">
    <location>
        <begin position="262"/>
        <end position="286"/>
    </location>
</feature>
<dbReference type="InterPro" id="IPR002797">
    <property type="entry name" value="Polysacc_synth"/>
</dbReference>
<evidence type="ECO:0000313" key="8">
    <source>
        <dbReference type="Proteomes" id="UP001595705"/>
    </source>
</evidence>
<accession>A0ABV7XGJ3</accession>
<feature type="transmembrane region" description="Helical" evidence="6">
    <location>
        <begin position="192"/>
        <end position="212"/>
    </location>
</feature>
<feature type="transmembrane region" description="Helical" evidence="6">
    <location>
        <begin position="351"/>
        <end position="372"/>
    </location>
</feature>
<feature type="transmembrane region" description="Helical" evidence="6">
    <location>
        <begin position="379"/>
        <end position="398"/>
    </location>
</feature>
<feature type="transmembrane region" description="Helical" evidence="6">
    <location>
        <begin position="465"/>
        <end position="486"/>
    </location>
</feature>
<feature type="transmembrane region" description="Helical" evidence="6">
    <location>
        <begin position="134"/>
        <end position="157"/>
    </location>
</feature>
<evidence type="ECO:0000256" key="5">
    <source>
        <dbReference type="ARBA" id="ARBA00023136"/>
    </source>
</evidence>
<feature type="transmembrane region" description="Helical" evidence="6">
    <location>
        <begin position="59"/>
        <end position="82"/>
    </location>
</feature>
<keyword evidence="4 6" id="KW-1133">Transmembrane helix</keyword>
<name>A0ABV7XGJ3_9GAMM</name>
<evidence type="ECO:0000256" key="2">
    <source>
        <dbReference type="ARBA" id="ARBA00022475"/>
    </source>
</evidence>
<keyword evidence="8" id="KW-1185">Reference proteome</keyword>
<evidence type="ECO:0000256" key="3">
    <source>
        <dbReference type="ARBA" id="ARBA00022692"/>
    </source>
</evidence>
<comment type="caution">
    <text evidence="7">The sequence shown here is derived from an EMBL/GenBank/DDBJ whole genome shotgun (WGS) entry which is preliminary data.</text>
</comment>
<feature type="transmembrane region" description="Helical" evidence="6">
    <location>
        <begin position="404"/>
        <end position="424"/>
    </location>
</feature>
<organism evidence="7 8">
    <name type="scientific">Luteimonas soli</name>
    <dbReference type="NCBI Taxonomy" id="1648966"/>
    <lineage>
        <taxon>Bacteria</taxon>
        <taxon>Pseudomonadati</taxon>
        <taxon>Pseudomonadota</taxon>
        <taxon>Gammaproteobacteria</taxon>
        <taxon>Lysobacterales</taxon>
        <taxon>Lysobacteraceae</taxon>
        <taxon>Luteimonas</taxon>
    </lineage>
</organism>
<dbReference type="InterPro" id="IPR050833">
    <property type="entry name" value="Poly_Biosynth_Transport"/>
</dbReference>
<feature type="transmembrane region" description="Helical" evidence="6">
    <location>
        <begin position="102"/>
        <end position="128"/>
    </location>
</feature>
<dbReference type="PANTHER" id="PTHR30250">
    <property type="entry name" value="PST FAMILY PREDICTED COLANIC ACID TRANSPORTER"/>
    <property type="match status" value="1"/>
</dbReference>
<feature type="transmembrane region" description="Helical" evidence="6">
    <location>
        <begin position="26"/>
        <end position="47"/>
    </location>
</feature>
<feature type="transmembrane region" description="Helical" evidence="6">
    <location>
        <begin position="233"/>
        <end position="250"/>
    </location>
</feature>
<dbReference type="Proteomes" id="UP001595705">
    <property type="component" value="Unassembled WGS sequence"/>
</dbReference>
<keyword evidence="3 6" id="KW-0812">Transmembrane</keyword>
<feature type="transmembrane region" description="Helical" evidence="6">
    <location>
        <begin position="317"/>
        <end position="339"/>
    </location>
</feature>
<keyword evidence="5 6" id="KW-0472">Membrane</keyword>
<keyword evidence="2" id="KW-1003">Cell membrane</keyword>
<dbReference type="PANTHER" id="PTHR30250:SF11">
    <property type="entry name" value="O-ANTIGEN TRANSPORTER-RELATED"/>
    <property type="match status" value="1"/>
</dbReference>
<evidence type="ECO:0000313" key="7">
    <source>
        <dbReference type="EMBL" id="MFC3715276.1"/>
    </source>
</evidence>
<evidence type="ECO:0000256" key="1">
    <source>
        <dbReference type="ARBA" id="ARBA00004651"/>
    </source>
</evidence>
<dbReference type="Pfam" id="PF01943">
    <property type="entry name" value="Polysacc_synt"/>
    <property type="match status" value="1"/>
</dbReference>
<sequence length="503" mass="53977">MNQPVDGPVAATAPPTPRKAGVGLHYLRYSGASVLVMVAGLISFPLLTRLLDNTQYGILGYYETWLMIGVAVAKLGAQHAILRFYPYHDEANGLPGFATNMFLLPLLVSCGIWAVGITIFACLDWFGGASFSPVLWMAVLMVPLQVFVSLVQMVLRAGEHSGLLTVTRVSWRWMELVLMVGAVYALERTAVAAYGGKMLAAAVVVVFYVYWVRRNMVFSRQLDWSQMRTTLRYGMPLVANEIATVLLISIGRLMLKGMTGEFAAVGIFTIGYSLALQVSMLMSAALSESFIPVANRSWETGGAAAVRALKSKVLFPMTYASIGIAVAIACVGSEAVLAISGADKAGSGPVFAWIGALYALYPLLEIGGYGLLLHKRSAIVLWLTLGATALSVLLNLWLIPAHGYMGATWAAVGGFAALGVGLYLFCPRELRHRPDARALAVALGAATAFAATVEGSDLFGLASPWARLFVAGGFWLLLYVAPVMALDGRLRHLAGSWKTWKQA</sequence>
<feature type="transmembrane region" description="Helical" evidence="6">
    <location>
        <begin position="436"/>
        <end position="453"/>
    </location>
</feature>
<reference evidence="8" key="1">
    <citation type="journal article" date="2019" name="Int. J. Syst. Evol. Microbiol.">
        <title>The Global Catalogue of Microorganisms (GCM) 10K type strain sequencing project: providing services to taxonomists for standard genome sequencing and annotation.</title>
        <authorList>
            <consortium name="The Broad Institute Genomics Platform"/>
            <consortium name="The Broad Institute Genome Sequencing Center for Infectious Disease"/>
            <person name="Wu L."/>
            <person name="Ma J."/>
        </authorList>
    </citation>
    <scope>NUCLEOTIDE SEQUENCE [LARGE SCALE GENOMIC DNA]</scope>
    <source>
        <strain evidence="8">KCTC 42441</strain>
    </source>
</reference>
<proteinExistence type="predicted"/>
<evidence type="ECO:0000256" key="4">
    <source>
        <dbReference type="ARBA" id="ARBA00022989"/>
    </source>
</evidence>
<protein>
    <submittedName>
        <fullName evidence="7">Lipopolysaccharide biosynthesis protein</fullName>
    </submittedName>
</protein>
<comment type="subcellular location">
    <subcellularLocation>
        <location evidence="1">Cell membrane</location>
        <topology evidence="1">Multi-pass membrane protein</topology>
    </subcellularLocation>
</comment>
<dbReference type="RefSeq" id="WP_386742400.1">
    <property type="nucleotide sequence ID" value="NZ_JBHRYA010000003.1"/>
</dbReference>
<evidence type="ECO:0000256" key="6">
    <source>
        <dbReference type="SAM" id="Phobius"/>
    </source>
</evidence>
<gene>
    <name evidence="7" type="ORF">ACFONC_03825</name>
</gene>